<dbReference type="Proteomes" id="UP000001511">
    <property type="component" value="Chromosome"/>
</dbReference>
<name>D7E2G8_NOSA0</name>
<accession>D7E2G8</accession>
<gene>
    <name evidence="2" type="ordered locus">Aazo_3316</name>
</gene>
<proteinExistence type="predicted"/>
<dbReference type="RefSeq" id="WP_013192004.1">
    <property type="nucleotide sequence ID" value="NC_014248.1"/>
</dbReference>
<dbReference type="EMBL" id="CP002059">
    <property type="protein sequence ID" value="ADI64990.1"/>
    <property type="molecule type" value="Genomic_DNA"/>
</dbReference>
<feature type="region of interest" description="Disordered" evidence="1">
    <location>
        <begin position="66"/>
        <end position="94"/>
    </location>
</feature>
<sequence>MEITYVKIASSIGNVDINNATKAIIVRNSATNSVSAQQIPTGGQIVFAEPNIPRAFNQSIVILSSRSNTPENNPIPKIAPTNLENSVPKTNSQSNTSVLNYVGVEPRVIEQGLIE</sequence>
<evidence type="ECO:0000313" key="2">
    <source>
        <dbReference type="EMBL" id="ADI64990.1"/>
    </source>
</evidence>
<dbReference type="HOGENOM" id="CLU_2106436_0_0_3"/>
<dbReference type="KEGG" id="naz:Aazo_3316"/>
<protein>
    <submittedName>
        <fullName evidence="2">Uncharacterized protein</fullName>
    </submittedName>
</protein>
<dbReference type="AlphaFoldDB" id="D7E2G8"/>
<evidence type="ECO:0000313" key="3">
    <source>
        <dbReference type="Proteomes" id="UP000001511"/>
    </source>
</evidence>
<reference evidence="2 3" key="1">
    <citation type="journal article" date="2010" name="PLoS ONE">
        <title>Genome erosion in a nitrogen-fixing vertically transmitted endosymbiotic multicellular cyanobacterium.</title>
        <authorList>
            <person name="Ran L."/>
            <person name="Larsson J."/>
            <person name="Vigil-Stenman T."/>
            <person name="Nylander J.A."/>
            <person name="Ininbergs K."/>
            <person name="Zheng W.W."/>
            <person name="Lapidus A."/>
            <person name="Lowry S."/>
            <person name="Haselkorn R."/>
            <person name="Bergman B."/>
        </authorList>
    </citation>
    <scope>NUCLEOTIDE SEQUENCE [LARGE SCALE GENOMIC DNA]</scope>
    <source>
        <strain evidence="2 3">0708</strain>
    </source>
</reference>
<feature type="compositionally biased region" description="Polar residues" evidence="1">
    <location>
        <begin position="82"/>
        <end position="94"/>
    </location>
</feature>
<dbReference type="eggNOG" id="COG3420">
    <property type="taxonomic scope" value="Bacteria"/>
</dbReference>
<keyword evidence="3" id="KW-1185">Reference proteome</keyword>
<evidence type="ECO:0000256" key="1">
    <source>
        <dbReference type="SAM" id="MobiDB-lite"/>
    </source>
</evidence>
<organism evidence="2 3">
    <name type="scientific">Nostoc azollae (strain 0708)</name>
    <name type="common">Anabaena azollae (strain 0708)</name>
    <dbReference type="NCBI Taxonomy" id="551115"/>
    <lineage>
        <taxon>Bacteria</taxon>
        <taxon>Bacillati</taxon>
        <taxon>Cyanobacteriota</taxon>
        <taxon>Cyanophyceae</taxon>
        <taxon>Nostocales</taxon>
        <taxon>Nostocaceae</taxon>
        <taxon>Trichormus</taxon>
    </lineage>
</organism>